<evidence type="ECO:0000256" key="2">
    <source>
        <dbReference type="SAM" id="Phobius"/>
    </source>
</evidence>
<feature type="region of interest" description="Disordered" evidence="1">
    <location>
        <begin position="1"/>
        <end position="40"/>
    </location>
</feature>
<feature type="compositionally biased region" description="Polar residues" evidence="1">
    <location>
        <begin position="7"/>
        <end position="25"/>
    </location>
</feature>
<evidence type="ECO:0000256" key="1">
    <source>
        <dbReference type="SAM" id="MobiDB-lite"/>
    </source>
</evidence>
<reference evidence="3 5" key="1">
    <citation type="submission" date="2019-11" db="EMBL/GenBank/DDBJ databases">
        <title>Eggerthellaceae novel genus isolated from the rectal contents of marmort.</title>
        <authorList>
            <person name="Zhang G."/>
        </authorList>
    </citation>
    <scope>NUCLEOTIDE SEQUENCE [LARGE SCALE GENOMIC DNA]</scope>
    <source>
        <strain evidence="3">Zg-886</strain>
        <strain evidence="5">zg-886</strain>
    </source>
</reference>
<feature type="transmembrane region" description="Helical" evidence="2">
    <location>
        <begin position="66"/>
        <end position="89"/>
    </location>
</feature>
<keyword evidence="2" id="KW-0472">Membrane</keyword>
<evidence type="ECO:0000313" key="5">
    <source>
        <dbReference type="Proteomes" id="UP000636394"/>
    </source>
</evidence>
<proteinExistence type="predicted"/>
<keyword evidence="2" id="KW-0812">Transmembrane</keyword>
<evidence type="ECO:0000313" key="6">
    <source>
        <dbReference type="Proteomes" id="UP000671910"/>
    </source>
</evidence>
<dbReference type="EMBL" id="CP072829">
    <property type="protein sequence ID" value="QTU83963.1"/>
    <property type="molecule type" value="Genomic_DNA"/>
</dbReference>
<feature type="region of interest" description="Disordered" evidence="1">
    <location>
        <begin position="153"/>
        <end position="172"/>
    </location>
</feature>
<dbReference type="AlphaFoldDB" id="A0A9E6SU01"/>
<accession>A0A9E6SU01</accession>
<name>A0A9E6SU01_9ACTN</name>
<dbReference type="EMBL" id="WPCR01000005">
    <property type="protein sequence ID" value="NHM14099.1"/>
    <property type="molecule type" value="Genomic_DNA"/>
</dbReference>
<dbReference type="KEGG" id="ebz:J7S26_06230"/>
<protein>
    <submittedName>
        <fullName evidence="4">Uncharacterized protein</fullName>
    </submittedName>
</protein>
<keyword evidence="5" id="KW-1185">Reference proteome</keyword>
<dbReference type="Proteomes" id="UP000636394">
    <property type="component" value="Unassembled WGS sequence"/>
</dbReference>
<reference evidence="4" key="2">
    <citation type="submission" date="2021-04" db="EMBL/GenBank/DDBJ databases">
        <title>Novel species in family Eggerthellaceae.</title>
        <authorList>
            <person name="Zhang G."/>
        </authorList>
    </citation>
    <scope>NUCLEOTIDE SEQUENCE</scope>
    <source>
        <strain evidence="4">Zg-886</strain>
    </source>
</reference>
<dbReference type="Proteomes" id="UP000671910">
    <property type="component" value="Chromosome"/>
</dbReference>
<sequence length="298" mass="31885">MTRGNDHTSQWNSHASESWATQSARLQRRAPHASRTEPQEWGGVKGIALETAEDRVRLRAKATRKFRVVVACVTAVAIVAVVGGAAYGISKAVGLDKAYSLVQGIVNPEAAAQGEEEAQPAGPEDVTLDAAAAEAEAEAEAAAAAEAEAAAAAEAEAAKEAEPTLPLSYSDVTTEDESTYGIWTPWLMETNYEQSEGQWYAVGAFAYDFLTSYDQAVVAQFSINSSDIKLEAEGGEMIEGDLVLHESPVQGQIITRAPVDFEGAYAEQPLREAMKGYVLEGLIQTEDGQVIKRTRTFA</sequence>
<organism evidence="4 6">
    <name type="scientific">Xiamenia xianingshaonis</name>
    <dbReference type="NCBI Taxonomy" id="2682776"/>
    <lineage>
        <taxon>Bacteria</taxon>
        <taxon>Bacillati</taxon>
        <taxon>Actinomycetota</taxon>
        <taxon>Coriobacteriia</taxon>
        <taxon>Eggerthellales</taxon>
        <taxon>Eggerthellaceae</taxon>
        <taxon>Xiamenia</taxon>
    </lineage>
</organism>
<evidence type="ECO:0000313" key="3">
    <source>
        <dbReference type="EMBL" id="NHM14099.1"/>
    </source>
</evidence>
<gene>
    <name evidence="3" type="ORF">GMI68_04855</name>
    <name evidence="4" type="ORF">J7S26_06230</name>
</gene>
<dbReference type="RefSeq" id="WP_166079259.1">
    <property type="nucleotide sequence ID" value="NZ_CP072829.1"/>
</dbReference>
<keyword evidence="2" id="KW-1133">Transmembrane helix</keyword>
<evidence type="ECO:0000313" key="4">
    <source>
        <dbReference type="EMBL" id="QTU83963.1"/>
    </source>
</evidence>